<dbReference type="Pfam" id="PF00528">
    <property type="entry name" value="BPD_transp_1"/>
    <property type="match status" value="1"/>
</dbReference>
<evidence type="ECO:0000256" key="5">
    <source>
        <dbReference type="ARBA" id="ARBA00022989"/>
    </source>
</evidence>
<dbReference type="AlphaFoldDB" id="A0A4P6M3L4"/>
<dbReference type="GO" id="GO:0005886">
    <property type="term" value="C:plasma membrane"/>
    <property type="evidence" value="ECO:0007669"/>
    <property type="project" value="UniProtKB-SubCell"/>
</dbReference>
<evidence type="ECO:0000256" key="2">
    <source>
        <dbReference type="ARBA" id="ARBA00022448"/>
    </source>
</evidence>
<evidence type="ECO:0000313" key="10">
    <source>
        <dbReference type="Proteomes" id="UP000289794"/>
    </source>
</evidence>
<feature type="transmembrane region" description="Helical" evidence="7">
    <location>
        <begin position="12"/>
        <end position="38"/>
    </location>
</feature>
<dbReference type="PANTHER" id="PTHR30193:SF37">
    <property type="entry name" value="INNER MEMBRANE ABC TRANSPORTER PERMEASE PROTEIN YCJO"/>
    <property type="match status" value="1"/>
</dbReference>
<dbReference type="InterPro" id="IPR035906">
    <property type="entry name" value="MetI-like_sf"/>
</dbReference>
<reference evidence="9 10" key="1">
    <citation type="submission" date="2019-01" db="EMBL/GenBank/DDBJ databases">
        <title>PMF-metabolizing Aryl O-demethylase.</title>
        <authorList>
            <person name="Kim M."/>
        </authorList>
    </citation>
    <scope>NUCLEOTIDE SEQUENCE [LARGE SCALE GENOMIC DNA]</scope>
    <source>
        <strain evidence="9 10">PMF1</strain>
    </source>
</reference>
<keyword evidence="4 7" id="KW-0812">Transmembrane</keyword>
<evidence type="ECO:0000259" key="8">
    <source>
        <dbReference type="PROSITE" id="PS50928"/>
    </source>
</evidence>
<evidence type="ECO:0000256" key="4">
    <source>
        <dbReference type="ARBA" id="ARBA00022692"/>
    </source>
</evidence>
<feature type="transmembrane region" description="Helical" evidence="7">
    <location>
        <begin position="161"/>
        <end position="185"/>
    </location>
</feature>
<dbReference type="Proteomes" id="UP000289794">
    <property type="component" value="Chromosome"/>
</dbReference>
<feature type="domain" description="ABC transmembrane type-1" evidence="8">
    <location>
        <begin position="72"/>
        <end position="287"/>
    </location>
</feature>
<dbReference type="SUPFAM" id="SSF161098">
    <property type="entry name" value="MetI-like"/>
    <property type="match status" value="1"/>
</dbReference>
<evidence type="ECO:0000256" key="6">
    <source>
        <dbReference type="ARBA" id="ARBA00023136"/>
    </source>
</evidence>
<keyword evidence="2 7" id="KW-0813">Transport</keyword>
<evidence type="ECO:0000256" key="7">
    <source>
        <dbReference type="RuleBase" id="RU363032"/>
    </source>
</evidence>
<evidence type="ECO:0000313" key="9">
    <source>
        <dbReference type="EMBL" id="QBE99734.1"/>
    </source>
</evidence>
<dbReference type="CDD" id="cd06261">
    <property type="entry name" value="TM_PBP2"/>
    <property type="match status" value="1"/>
</dbReference>
<dbReference type="RefSeq" id="WP_130182714.1">
    <property type="nucleotide sequence ID" value="NZ_CP035945.1"/>
</dbReference>
<feature type="transmembrane region" description="Helical" evidence="7">
    <location>
        <begin position="110"/>
        <end position="127"/>
    </location>
</feature>
<gene>
    <name evidence="9" type="primary">lacF_35</name>
    <name evidence="9" type="ORF">PMF13cell1_05328</name>
</gene>
<evidence type="ECO:0000256" key="1">
    <source>
        <dbReference type="ARBA" id="ARBA00004651"/>
    </source>
</evidence>
<name>A0A4P6M3L4_9FIRM</name>
<dbReference type="GO" id="GO:0055085">
    <property type="term" value="P:transmembrane transport"/>
    <property type="evidence" value="ECO:0007669"/>
    <property type="project" value="InterPro"/>
</dbReference>
<proteinExistence type="inferred from homology"/>
<dbReference type="Gene3D" id="1.10.3720.10">
    <property type="entry name" value="MetI-like"/>
    <property type="match status" value="1"/>
</dbReference>
<dbReference type="KEGG" id="bpro:PMF13cell1_05328"/>
<dbReference type="PROSITE" id="PS50928">
    <property type="entry name" value="ABC_TM1"/>
    <property type="match status" value="1"/>
</dbReference>
<keyword evidence="6 7" id="KW-0472">Membrane</keyword>
<protein>
    <submittedName>
        <fullName evidence="9">Lactose transport system permease protein LacF</fullName>
    </submittedName>
</protein>
<organism evidence="9 10">
    <name type="scientific">Blautia producta</name>
    <dbReference type="NCBI Taxonomy" id="33035"/>
    <lineage>
        <taxon>Bacteria</taxon>
        <taxon>Bacillati</taxon>
        <taxon>Bacillota</taxon>
        <taxon>Clostridia</taxon>
        <taxon>Lachnospirales</taxon>
        <taxon>Lachnospiraceae</taxon>
        <taxon>Blautia</taxon>
    </lineage>
</organism>
<comment type="similarity">
    <text evidence="7">Belongs to the binding-protein-dependent transport system permease family.</text>
</comment>
<dbReference type="EMBL" id="CP035945">
    <property type="protein sequence ID" value="QBE99734.1"/>
    <property type="molecule type" value="Genomic_DNA"/>
</dbReference>
<evidence type="ECO:0000256" key="3">
    <source>
        <dbReference type="ARBA" id="ARBA00022475"/>
    </source>
</evidence>
<dbReference type="InterPro" id="IPR000515">
    <property type="entry name" value="MetI-like"/>
</dbReference>
<sequence>MKNKRKMIKKQNWGYLYIAPALLFVFAVMLVPLVYTLVMGFFRTDLFTGSISFAGISQFADVFQDTVFLLALKNTLVWTVGSVVFQFLIGFIIANILNASRIRGKNIIRIILMVPWVLPSVVSAMVWDWSYHPDYGILNEILKRIGLISESLNWTSSAKTALLSAIIVNVWKMVPFVILMTEAALQGVSQDLKEAARVDGAKGYQVFFHIVIPEISSSVNTVILLLSIWTMNSFTFIYLLTEGGPAHASEILSLYIYRDAFKNYSFGTASAAASVLFAVTAVIALLYNRYVIRRDRES</sequence>
<comment type="subcellular location">
    <subcellularLocation>
        <location evidence="1 7">Cell membrane</location>
        <topology evidence="1 7">Multi-pass membrane protein</topology>
    </subcellularLocation>
</comment>
<feature type="transmembrane region" description="Helical" evidence="7">
    <location>
        <begin position="206"/>
        <end position="229"/>
    </location>
</feature>
<keyword evidence="5 7" id="KW-1133">Transmembrane helix</keyword>
<dbReference type="PANTHER" id="PTHR30193">
    <property type="entry name" value="ABC TRANSPORTER PERMEASE PROTEIN"/>
    <property type="match status" value="1"/>
</dbReference>
<feature type="transmembrane region" description="Helical" evidence="7">
    <location>
        <begin position="264"/>
        <end position="287"/>
    </location>
</feature>
<accession>A0A4P6M3L4</accession>
<dbReference type="InterPro" id="IPR051393">
    <property type="entry name" value="ABC_transporter_permease"/>
</dbReference>
<feature type="transmembrane region" description="Helical" evidence="7">
    <location>
        <begin position="76"/>
        <end position="98"/>
    </location>
</feature>
<keyword evidence="3" id="KW-1003">Cell membrane</keyword>